<feature type="compositionally biased region" description="Polar residues" evidence="1">
    <location>
        <begin position="162"/>
        <end position="207"/>
    </location>
</feature>
<feature type="compositionally biased region" description="Polar residues" evidence="1">
    <location>
        <begin position="114"/>
        <end position="125"/>
    </location>
</feature>
<dbReference type="EMBL" id="PJQM01000244">
    <property type="protein sequence ID" value="RCI06039.1"/>
    <property type="molecule type" value="Genomic_DNA"/>
</dbReference>
<dbReference type="Proteomes" id="UP000253551">
    <property type="component" value="Unassembled WGS sequence"/>
</dbReference>
<keyword evidence="3" id="KW-1185">Reference proteome</keyword>
<dbReference type="AlphaFoldDB" id="A0A367KV12"/>
<reference evidence="2 3" key="1">
    <citation type="journal article" date="2018" name="G3 (Bethesda)">
        <title>Phylogenetic and Phylogenomic Definition of Rhizopus Species.</title>
        <authorList>
            <person name="Gryganskyi A.P."/>
            <person name="Golan J."/>
            <person name="Dolatabadi S."/>
            <person name="Mondo S."/>
            <person name="Robb S."/>
            <person name="Idnurm A."/>
            <person name="Muszewska A."/>
            <person name="Steczkiewicz K."/>
            <person name="Masonjones S."/>
            <person name="Liao H.L."/>
            <person name="Gajdeczka M.T."/>
            <person name="Anike F."/>
            <person name="Vuek A."/>
            <person name="Anishchenko I.M."/>
            <person name="Voigt K."/>
            <person name="de Hoog G.S."/>
            <person name="Smith M.E."/>
            <person name="Heitman J."/>
            <person name="Vilgalys R."/>
            <person name="Stajich J.E."/>
        </authorList>
    </citation>
    <scope>NUCLEOTIDE SEQUENCE [LARGE SCALE GENOMIC DNA]</scope>
    <source>
        <strain evidence="2 3">LSU 92-RS-03</strain>
    </source>
</reference>
<feature type="compositionally biased region" description="Low complexity" evidence="1">
    <location>
        <begin position="144"/>
        <end position="161"/>
    </location>
</feature>
<accession>A0A367KV12</accession>
<feature type="region of interest" description="Disordered" evidence="1">
    <location>
        <begin position="114"/>
        <end position="207"/>
    </location>
</feature>
<evidence type="ECO:0000313" key="3">
    <source>
        <dbReference type="Proteomes" id="UP000253551"/>
    </source>
</evidence>
<evidence type="ECO:0000256" key="1">
    <source>
        <dbReference type="SAM" id="MobiDB-lite"/>
    </source>
</evidence>
<evidence type="ECO:0000313" key="2">
    <source>
        <dbReference type="EMBL" id="RCI06039.1"/>
    </source>
</evidence>
<dbReference type="OrthoDB" id="2367383at2759"/>
<gene>
    <name evidence="2" type="ORF">CU098_011273</name>
</gene>
<name>A0A367KV12_RHIST</name>
<proteinExistence type="predicted"/>
<organism evidence="2 3">
    <name type="scientific">Rhizopus stolonifer</name>
    <name type="common">Rhizopus nigricans</name>
    <dbReference type="NCBI Taxonomy" id="4846"/>
    <lineage>
        <taxon>Eukaryota</taxon>
        <taxon>Fungi</taxon>
        <taxon>Fungi incertae sedis</taxon>
        <taxon>Mucoromycota</taxon>
        <taxon>Mucoromycotina</taxon>
        <taxon>Mucoromycetes</taxon>
        <taxon>Mucorales</taxon>
        <taxon>Mucorineae</taxon>
        <taxon>Rhizopodaceae</taxon>
        <taxon>Rhizopus</taxon>
    </lineage>
</organism>
<comment type="caution">
    <text evidence="2">The sequence shown here is derived from an EMBL/GenBank/DDBJ whole genome shotgun (WGS) entry which is preliminary data.</text>
</comment>
<sequence length="296" mass="32095">MASLNDKCPFCNSTVRLFTMNFDCKTEMCENEKCAYPFTQSSAKGLIIEIPNAQKGYSNKKHKALSTAANTTGSSAASIACSKESVTNPGYGLNSTKSSDLKLKQKDQLHFKSTTIAHVTSNQTNMKKRLRSGEKKNTPASVTPSEPSLALPPKLALPPASTAKSHQQDPVDNVTSVPPNQPVDTSTSTPSNQPVDTIISAPSNQPVDMSVNTTKGDVTNPEDNLLFTEDPFAINHNLNFNIADIESFLLHDIESPSDTVIATPKAPTQQVMWLDDLQDIFKSTDILESSFDPLSF</sequence>
<protein>
    <submittedName>
        <fullName evidence="2">Uncharacterized protein</fullName>
    </submittedName>
</protein>